<proteinExistence type="predicted"/>
<sequence length="203" mass="23350">MNTLCGISHRVIEFRLKSLAKMLIVFTLVFVAIITNEVSCISCDRSRTLLGAEDVCWTSKVQVIERISHTQKKVLNFAKKSLGLETEEIEPPQKCDYYYCIFKEMNLINPEYDVPCEERLTKWVKRNVKYEEALSLLDRLQFCAGELKTSLGAHQQFLASNVGKTERTINETDQSRCDIAAEFMKCLAHIQLIDPECPVFQYP</sequence>
<gene>
    <name evidence="1" type="ORF">PHYEVI_LOCUS2538</name>
</gene>
<dbReference type="Proteomes" id="UP001153712">
    <property type="component" value="Chromosome 11"/>
</dbReference>
<dbReference type="EMBL" id="OU900104">
    <property type="protein sequence ID" value="CAG9856111.1"/>
    <property type="molecule type" value="Genomic_DNA"/>
</dbReference>
<evidence type="ECO:0000313" key="1">
    <source>
        <dbReference type="EMBL" id="CAG9856111.1"/>
    </source>
</evidence>
<name>A0A9N9TD97_PHYSR</name>
<dbReference type="OrthoDB" id="6693186at2759"/>
<organism evidence="1 2">
    <name type="scientific">Phyllotreta striolata</name>
    <name type="common">Striped flea beetle</name>
    <name type="synonym">Crioceris striolata</name>
    <dbReference type="NCBI Taxonomy" id="444603"/>
    <lineage>
        <taxon>Eukaryota</taxon>
        <taxon>Metazoa</taxon>
        <taxon>Ecdysozoa</taxon>
        <taxon>Arthropoda</taxon>
        <taxon>Hexapoda</taxon>
        <taxon>Insecta</taxon>
        <taxon>Pterygota</taxon>
        <taxon>Neoptera</taxon>
        <taxon>Endopterygota</taxon>
        <taxon>Coleoptera</taxon>
        <taxon>Polyphaga</taxon>
        <taxon>Cucujiformia</taxon>
        <taxon>Chrysomeloidea</taxon>
        <taxon>Chrysomelidae</taxon>
        <taxon>Galerucinae</taxon>
        <taxon>Alticini</taxon>
        <taxon>Phyllotreta</taxon>
    </lineage>
</organism>
<protein>
    <submittedName>
        <fullName evidence="1">Uncharacterized protein</fullName>
    </submittedName>
</protein>
<reference evidence="1" key="1">
    <citation type="submission" date="2022-01" db="EMBL/GenBank/DDBJ databases">
        <authorList>
            <person name="King R."/>
        </authorList>
    </citation>
    <scope>NUCLEOTIDE SEQUENCE</scope>
</reference>
<keyword evidence="2" id="KW-1185">Reference proteome</keyword>
<evidence type="ECO:0000313" key="2">
    <source>
        <dbReference type="Proteomes" id="UP001153712"/>
    </source>
</evidence>
<dbReference type="AlphaFoldDB" id="A0A9N9TD97"/>
<accession>A0A9N9TD97</accession>